<dbReference type="OrthoDB" id="9806121at2"/>
<protein>
    <submittedName>
        <fullName evidence="2">Cupin 2, conserved barrel domain protein</fullName>
    </submittedName>
</protein>
<organism evidence="2 3">
    <name type="scientific">Nostoc punctiforme (strain ATCC 29133 / PCC 73102)</name>
    <dbReference type="NCBI Taxonomy" id="63737"/>
    <lineage>
        <taxon>Bacteria</taxon>
        <taxon>Bacillati</taxon>
        <taxon>Cyanobacteriota</taxon>
        <taxon>Cyanophyceae</taxon>
        <taxon>Nostocales</taxon>
        <taxon>Nostocaceae</taxon>
        <taxon>Nostoc</taxon>
    </lineage>
</organism>
<dbReference type="Proteomes" id="UP000001191">
    <property type="component" value="Chromosome"/>
</dbReference>
<dbReference type="EMBL" id="CP001037">
    <property type="protein sequence ID" value="ACC78929.1"/>
    <property type="molecule type" value="Genomic_DNA"/>
</dbReference>
<proteinExistence type="predicted"/>
<reference evidence="3" key="1">
    <citation type="submission" date="2008-04" db="EMBL/GenBank/DDBJ databases">
        <title>Complete sequence of chromosome of Nostoc punctiforme ATCC 29133.</title>
        <authorList>
            <consortium name="US DOE Joint Genome Institute"/>
            <person name="Copeland A."/>
            <person name="Lucas S."/>
            <person name="Lapidus A."/>
            <person name="Glavina del Rio T."/>
            <person name="Dalin E."/>
            <person name="Tice H."/>
            <person name="Pitluck S."/>
            <person name="Chain P."/>
            <person name="Malfatti S."/>
            <person name="Shin M."/>
            <person name="Vergez L."/>
            <person name="Schmutz J."/>
            <person name="Larimer F."/>
            <person name="Land M."/>
            <person name="Hauser L."/>
            <person name="Kyrpides N."/>
            <person name="Kim E."/>
            <person name="Meeks J.C."/>
            <person name="Elhai J."/>
            <person name="Campbell E.L."/>
            <person name="Thiel T."/>
            <person name="Longmire J."/>
            <person name="Potts M."/>
            <person name="Atlas R."/>
        </authorList>
    </citation>
    <scope>NUCLEOTIDE SEQUENCE [LARGE SCALE GENOMIC DNA]</scope>
    <source>
        <strain evidence="3">ATCC 29133 / PCC 73102</strain>
    </source>
</reference>
<evidence type="ECO:0000313" key="3">
    <source>
        <dbReference type="Proteomes" id="UP000001191"/>
    </source>
</evidence>
<dbReference type="KEGG" id="npu:Npun_R0129"/>
<dbReference type="InterPro" id="IPR014710">
    <property type="entry name" value="RmlC-like_jellyroll"/>
</dbReference>
<dbReference type="Gene3D" id="2.60.120.10">
    <property type="entry name" value="Jelly Rolls"/>
    <property type="match status" value="1"/>
</dbReference>
<sequence>MINKETAEHNLWGNNCHGWHLVKQPELSVIQEMMPPKTSEVRHYHQRCLRRATPTHQFFFILSRKATLEIDGSRQVLSQHEGVEVPPNVPHQMLNESDSDLEFLVISQPPTHGDRVLVS</sequence>
<dbReference type="eggNOG" id="COG0662">
    <property type="taxonomic scope" value="Bacteria"/>
</dbReference>
<dbReference type="STRING" id="63737.Npun_R0129"/>
<dbReference type="EnsemblBacteria" id="ACC78929">
    <property type="protein sequence ID" value="ACC78929"/>
    <property type="gene ID" value="Npun_R0129"/>
</dbReference>
<dbReference type="SUPFAM" id="SSF51182">
    <property type="entry name" value="RmlC-like cupins"/>
    <property type="match status" value="1"/>
</dbReference>
<dbReference type="InterPro" id="IPR011051">
    <property type="entry name" value="RmlC_Cupin_sf"/>
</dbReference>
<dbReference type="SMR" id="B2J3J9"/>
<dbReference type="InterPro" id="IPR013096">
    <property type="entry name" value="Cupin_2"/>
</dbReference>
<dbReference type="HOGENOM" id="CLU_145430_0_0_3"/>
<dbReference type="Pfam" id="PF07883">
    <property type="entry name" value="Cupin_2"/>
    <property type="match status" value="1"/>
</dbReference>
<gene>
    <name evidence="2" type="ordered locus">Npun_R0129</name>
</gene>
<accession>B2J3J9</accession>
<reference evidence="2 3" key="2">
    <citation type="journal article" date="2013" name="Plant Physiol.">
        <title>A Nostoc punctiforme Sugar Transporter Necessary to Establish a Cyanobacterium-Plant Symbiosis.</title>
        <authorList>
            <person name="Ekman M."/>
            <person name="Picossi S."/>
            <person name="Campbell E.L."/>
            <person name="Meeks J.C."/>
            <person name="Flores E."/>
        </authorList>
    </citation>
    <scope>NUCLEOTIDE SEQUENCE [LARGE SCALE GENOMIC DNA]</scope>
    <source>
        <strain evidence="3">ATCC 29133 / PCC 73102</strain>
    </source>
</reference>
<evidence type="ECO:0000259" key="1">
    <source>
        <dbReference type="Pfam" id="PF07883"/>
    </source>
</evidence>
<keyword evidence="3" id="KW-1185">Reference proteome</keyword>
<feature type="domain" description="Cupin type-2" evidence="1">
    <location>
        <begin position="34"/>
        <end position="106"/>
    </location>
</feature>
<evidence type="ECO:0000313" key="2">
    <source>
        <dbReference type="EMBL" id="ACC78929.1"/>
    </source>
</evidence>
<name>B2J3J9_NOSP7</name>
<dbReference type="RefSeq" id="WP_012406958.1">
    <property type="nucleotide sequence ID" value="NC_010628.1"/>
</dbReference>
<dbReference type="AlphaFoldDB" id="B2J3J9"/>